<comment type="caution">
    <text evidence="1">The sequence shown here is derived from an EMBL/GenBank/DDBJ whole genome shotgun (WGS) entry which is preliminary data.</text>
</comment>
<evidence type="ECO:0000313" key="2">
    <source>
        <dbReference type="Proteomes" id="UP000770717"/>
    </source>
</evidence>
<dbReference type="Proteomes" id="UP000770717">
    <property type="component" value="Unassembled WGS sequence"/>
</dbReference>
<gene>
    <name evidence="1" type="ORF">GDO78_007290</name>
</gene>
<keyword evidence="2" id="KW-1185">Reference proteome</keyword>
<evidence type="ECO:0000313" key="1">
    <source>
        <dbReference type="EMBL" id="KAG9487345.1"/>
    </source>
</evidence>
<sequence length="85" mass="9850">MPRPLERYYTWRHMVHVYTTLRAVAMATGFLTANIPYGELSQHAWRVVALELADWLPVMRGSDSILESFSVVFRLREDPVGRPMS</sequence>
<name>A0A8J6FI02_ELECQ</name>
<proteinExistence type="predicted"/>
<reference evidence="1" key="1">
    <citation type="thesis" date="2020" institute="ProQuest LLC" country="789 East Eisenhower Parkway, Ann Arbor, MI, USA">
        <title>Comparative Genomics and Chromosome Evolution.</title>
        <authorList>
            <person name="Mudd A.B."/>
        </authorList>
    </citation>
    <scope>NUCLEOTIDE SEQUENCE</scope>
    <source>
        <strain evidence="1">HN-11 Male</strain>
        <tissue evidence="1">Kidney and liver</tissue>
    </source>
</reference>
<organism evidence="1 2">
    <name type="scientific">Eleutherodactylus coqui</name>
    <name type="common">Puerto Rican coqui</name>
    <dbReference type="NCBI Taxonomy" id="57060"/>
    <lineage>
        <taxon>Eukaryota</taxon>
        <taxon>Metazoa</taxon>
        <taxon>Chordata</taxon>
        <taxon>Craniata</taxon>
        <taxon>Vertebrata</taxon>
        <taxon>Euteleostomi</taxon>
        <taxon>Amphibia</taxon>
        <taxon>Batrachia</taxon>
        <taxon>Anura</taxon>
        <taxon>Neobatrachia</taxon>
        <taxon>Hyloidea</taxon>
        <taxon>Eleutherodactylidae</taxon>
        <taxon>Eleutherodactylinae</taxon>
        <taxon>Eleutherodactylus</taxon>
        <taxon>Eleutherodactylus</taxon>
    </lineage>
</organism>
<protein>
    <submittedName>
        <fullName evidence="1">Uncharacterized protein</fullName>
    </submittedName>
</protein>
<dbReference type="EMBL" id="WNTK01000003">
    <property type="protein sequence ID" value="KAG9487345.1"/>
    <property type="molecule type" value="Genomic_DNA"/>
</dbReference>
<dbReference type="AlphaFoldDB" id="A0A8J6FI02"/>
<accession>A0A8J6FI02</accession>